<evidence type="ECO:0000313" key="2">
    <source>
        <dbReference type="EMBL" id="RUO51472.1"/>
    </source>
</evidence>
<dbReference type="RefSeq" id="WP_126764271.1">
    <property type="nucleotide sequence ID" value="NZ_JBHLTZ010000014.1"/>
</dbReference>
<reference evidence="3" key="1">
    <citation type="journal article" date="2018" name="Front. Microbiol.">
        <title>Genome-Based Analysis Reveals the Taxonomy and Diversity of the Family Idiomarinaceae.</title>
        <authorList>
            <person name="Liu Y."/>
            <person name="Lai Q."/>
            <person name="Shao Z."/>
        </authorList>
    </citation>
    <scope>NUCLEOTIDE SEQUENCE [LARGE SCALE GENOMIC DNA]</scope>
    <source>
        <strain evidence="3">BH195</strain>
    </source>
</reference>
<dbReference type="PANTHER" id="PTHR36302">
    <property type="entry name" value="BLR7088 PROTEIN"/>
    <property type="match status" value="1"/>
</dbReference>
<organism evidence="2 3">
    <name type="scientific">Pseudidiomarina halophila</name>
    <dbReference type="NCBI Taxonomy" id="1449799"/>
    <lineage>
        <taxon>Bacteria</taxon>
        <taxon>Pseudomonadati</taxon>
        <taxon>Pseudomonadota</taxon>
        <taxon>Gammaproteobacteria</taxon>
        <taxon>Alteromonadales</taxon>
        <taxon>Idiomarinaceae</taxon>
        <taxon>Pseudidiomarina</taxon>
    </lineage>
</organism>
<name>A0A432XRY9_9GAMM</name>
<dbReference type="Proteomes" id="UP000287198">
    <property type="component" value="Unassembled WGS sequence"/>
</dbReference>
<dbReference type="SUPFAM" id="SSF110087">
    <property type="entry name" value="DR1885-like metal-binding protein"/>
    <property type="match status" value="1"/>
</dbReference>
<dbReference type="Pfam" id="PF04314">
    <property type="entry name" value="PCuAC"/>
    <property type="match status" value="1"/>
</dbReference>
<evidence type="ECO:0000313" key="3">
    <source>
        <dbReference type="Proteomes" id="UP000287198"/>
    </source>
</evidence>
<gene>
    <name evidence="2" type="ORF">CWI69_10805</name>
</gene>
<dbReference type="InterPro" id="IPR036182">
    <property type="entry name" value="PCuAC_sf"/>
</dbReference>
<dbReference type="Gene3D" id="2.60.40.1890">
    <property type="entry name" value="PCu(A)C copper chaperone"/>
    <property type="match status" value="1"/>
</dbReference>
<protein>
    <recommendedName>
        <fullName evidence="4">Copper chaperone PCu(A)C</fullName>
    </recommendedName>
</protein>
<dbReference type="AlphaFoldDB" id="A0A432XRY9"/>
<accession>A0A432XRY9</accession>
<comment type="caution">
    <text evidence="2">The sequence shown here is derived from an EMBL/GenBank/DDBJ whole genome shotgun (WGS) entry which is preliminary data.</text>
</comment>
<feature type="chain" id="PRO_5019394697" description="Copper chaperone PCu(A)C" evidence="1">
    <location>
        <begin position="20"/>
        <end position="141"/>
    </location>
</feature>
<keyword evidence="3" id="KW-1185">Reference proteome</keyword>
<feature type="signal peptide" evidence="1">
    <location>
        <begin position="1"/>
        <end position="19"/>
    </location>
</feature>
<evidence type="ECO:0000256" key="1">
    <source>
        <dbReference type="SAM" id="SignalP"/>
    </source>
</evidence>
<dbReference type="InterPro" id="IPR058248">
    <property type="entry name" value="Lxx211020-like"/>
</dbReference>
<dbReference type="EMBL" id="PIPW01000004">
    <property type="protein sequence ID" value="RUO51472.1"/>
    <property type="molecule type" value="Genomic_DNA"/>
</dbReference>
<dbReference type="OrthoDB" id="9796962at2"/>
<evidence type="ECO:0008006" key="4">
    <source>
        <dbReference type="Google" id="ProtNLM"/>
    </source>
</evidence>
<keyword evidence="1" id="KW-0732">Signal</keyword>
<dbReference type="InterPro" id="IPR007410">
    <property type="entry name" value="LpqE-like"/>
</dbReference>
<dbReference type="PANTHER" id="PTHR36302:SF1">
    <property type="entry name" value="COPPER CHAPERONE PCU(A)C"/>
    <property type="match status" value="1"/>
</dbReference>
<proteinExistence type="predicted"/>
<sequence length="141" mass="15266">MKQLVVGLVCLLLSVSVQAAQVEVTEAWVKPTIPGTVNGAGYMVVRNHGDKAVTLRGIETAAARAAEVHQHVTGEDGMMRMRRVPELVIGPNESVTFEPGGYHVMFFGVKIPFKVGEEVAFQLQFADAEALTVNAEVRPLH</sequence>